<evidence type="ECO:0000313" key="2">
    <source>
        <dbReference type="EMBL" id="MBA8827297.1"/>
    </source>
</evidence>
<proteinExistence type="predicted"/>
<comment type="caution">
    <text evidence="2">The sequence shown here is derived from an EMBL/GenBank/DDBJ whole genome shotgun (WGS) entry which is preliminary data.</text>
</comment>
<dbReference type="AlphaFoldDB" id="A0A839E6G7"/>
<keyword evidence="3" id="KW-1185">Reference proteome</keyword>
<dbReference type="Proteomes" id="UP000569329">
    <property type="component" value="Unassembled WGS sequence"/>
</dbReference>
<reference evidence="2 3" key="1">
    <citation type="submission" date="2020-07" db="EMBL/GenBank/DDBJ databases">
        <title>Sequencing the genomes of 1000 actinobacteria strains.</title>
        <authorList>
            <person name="Klenk H.-P."/>
        </authorList>
    </citation>
    <scope>NUCLEOTIDE SEQUENCE [LARGE SCALE GENOMIC DNA]</scope>
    <source>
        <strain evidence="2 3">DSM 45975</strain>
    </source>
</reference>
<dbReference type="InterPro" id="IPR017853">
    <property type="entry name" value="GH"/>
</dbReference>
<gene>
    <name evidence="2" type="ORF">FHX42_004681</name>
</gene>
<evidence type="ECO:0000259" key="1">
    <source>
        <dbReference type="Pfam" id="PF08924"/>
    </source>
</evidence>
<organism evidence="2 3">
    <name type="scientific">Halosaccharopolyspora lacisalsi</name>
    <dbReference type="NCBI Taxonomy" id="1000566"/>
    <lineage>
        <taxon>Bacteria</taxon>
        <taxon>Bacillati</taxon>
        <taxon>Actinomycetota</taxon>
        <taxon>Actinomycetes</taxon>
        <taxon>Pseudonocardiales</taxon>
        <taxon>Pseudonocardiaceae</taxon>
        <taxon>Halosaccharopolyspora</taxon>
    </lineage>
</organism>
<dbReference type="RefSeq" id="WP_182546453.1">
    <property type="nucleotide sequence ID" value="NZ_JACGWZ010000007.1"/>
</dbReference>
<evidence type="ECO:0000313" key="3">
    <source>
        <dbReference type="Proteomes" id="UP000569329"/>
    </source>
</evidence>
<accession>A0A839E6G7</accession>
<dbReference type="GO" id="GO:0016787">
    <property type="term" value="F:hydrolase activity"/>
    <property type="evidence" value="ECO:0007669"/>
    <property type="project" value="UniProtKB-KW"/>
</dbReference>
<dbReference type="CDD" id="cd06418">
    <property type="entry name" value="GH25_BacA-like"/>
    <property type="match status" value="1"/>
</dbReference>
<dbReference type="Gene3D" id="3.20.20.80">
    <property type="entry name" value="Glycosidases"/>
    <property type="match status" value="1"/>
</dbReference>
<name>A0A839E6G7_9PSEU</name>
<feature type="domain" description="Rv2525c-like glycoside hydrolase-like" evidence="1">
    <location>
        <begin position="314"/>
        <end position="497"/>
    </location>
</feature>
<sequence length="793" mass="87531">MDEKVLAAQKWVNSTYGDVPGYERCPEDGTTGWGVMYSLTRALQHELGITALSDNFGPSTLGHLRDHGDIGPGEANENIVRIVQHACFCKGYWGGPVDGNYHSNTRNAIISMKVQAGLDGTNTMVQPKVFKALLTMDSYVLLSGGSEKIREIQQWLNGRYIDRQNFFVAPCDGHFSRDVQKALMKALQYEFGIPDWQVNGNFGPQTKAGLKDHPVAEGDSGVFVQLFSAACVFNGTVNNHEAGEESSYHTTFKEVFDSALTTYVEAFQRFSMLVRNGNGDYNTWCQLLVSTGNPDRPGSAADCSTPVTPARARTLHDAGYLVIGRYLDNVDGSNLDKEIRPGELQTIFDHGLRVFPISQYYGREVDYFTYSKGYQHGLQAHARADHYGFNRGTVIYFAVDYDATDPQIDDYILPYFFGVQAALSSQNKKYIAGVYGSRNVCSRVSNEAYARYSFVAGMSYGFSGNLGFPLPDNWAFNQIQTLTVGSGEGAIEIDKNIHRYGTDAGSASVNNENSPLDTYLQYISDLYSTARSYGSGDPSLRVMEYLRYPRYNGFTSGWQSLIGNVDTAWIDYVDKNVPRRVTKFTDPSYGVSINIDHFGATANAVYLKGRGEGTEANRGDFGGWGGDLCSFYGDWRANGDEYASGYKFCMDRLAKINKTSSFPFSDLIEDVDGYLVGMAVRDGKNIVDAIQDHIGGTGHLSRFRSFYDDRYGGTVGNTVKTASDMLQGAVDLKLEGIRIAAIEKSGGWKVILPADLPGYKLDPFIKGYADTIQQLVGQENARLLRLKSAGKVD</sequence>
<dbReference type="SUPFAM" id="SSF51445">
    <property type="entry name" value="(Trans)glycosidases"/>
    <property type="match status" value="1"/>
</dbReference>
<protein>
    <submittedName>
        <fullName evidence="2">Peptidoglycan hydrolase-like protein with peptidoglycan-binding domain</fullName>
    </submittedName>
</protein>
<dbReference type="InterPro" id="IPR015020">
    <property type="entry name" value="Rv2525c-like_Glyco_Hydro-like"/>
</dbReference>
<dbReference type="EMBL" id="JACGWZ010000007">
    <property type="protein sequence ID" value="MBA8827297.1"/>
    <property type="molecule type" value="Genomic_DNA"/>
</dbReference>
<keyword evidence="2" id="KW-0378">Hydrolase</keyword>
<dbReference type="Pfam" id="PF08924">
    <property type="entry name" value="Rv2525c_GlyHyd-like"/>
    <property type="match status" value="1"/>
</dbReference>